<dbReference type="SUPFAM" id="SSF57701">
    <property type="entry name" value="Zn2/Cys6 DNA-binding domain"/>
    <property type="match status" value="1"/>
</dbReference>
<dbReference type="InterPro" id="IPR036864">
    <property type="entry name" value="Zn2-C6_fun-type_DNA-bd_sf"/>
</dbReference>
<dbReference type="InterPro" id="IPR001138">
    <property type="entry name" value="Zn2Cys6_DnaBD"/>
</dbReference>
<evidence type="ECO:0000313" key="1">
    <source>
        <dbReference type="EMBL" id="CAE7173826.1"/>
    </source>
</evidence>
<organism evidence="1 2">
    <name type="scientific">Pyrenophora teres f. teres</name>
    <dbReference type="NCBI Taxonomy" id="97479"/>
    <lineage>
        <taxon>Eukaryota</taxon>
        <taxon>Fungi</taxon>
        <taxon>Dikarya</taxon>
        <taxon>Ascomycota</taxon>
        <taxon>Pezizomycotina</taxon>
        <taxon>Dothideomycetes</taxon>
        <taxon>Pleosporomycetidae</taxon>
        <taxon>Pleosporales</taxon>
        <taxon>Pleosporineae</taxon>
        <taxon>Pleosporaceae</taxon>
        <taxon>Pyrenophora</taxon>
    </lineage>
</organism>
<proteinExistence type="predicted"/>
<accession>A0A6S6W281</accession>
<evidence type="ECO:0000313" key="2">
    <source>
        <dbReference type="Proteomes" id="UP000472372"/>
    </source>
</evidence>
<dbReference type="SMART" id="SM00066">
    <property type="entry name" value="GAL4"/>
    <property type="match status" value="1"/>
</dbReference>
<dbReference type="GO" id="GO:0008270">
    <property type="term" value="F:zinc ion binding"/>
    <property type="evidence" value="ECO:0007669"/>
    <property type="project" value="InterPro"/>
</dbReference>
<dbReference type="AlphaFoldDB" id="A0A6S6W281"/>
<dbReference type="PROSITE" id="PS50048">
    <property type="entry name" value="ZN2_CY6_FUNGAL_2"/>
    <property type="match status" value="1"/>
</dbReference>
<reference evidence="1" key="1">
    <citation type="submission" date="2021-02" db="EMBL/GenBank/DDBJ databases">
        <authorList>
            <person name="Syme A R."/>
            <person name="Syme A R."/>
            <person name="Moolhuijzen P."/>
        </authorList>
    </citation>
    <scope>NUCLEOTIDE SEQUENCE</scope>
    <source>
        <strain evidence="1">W1-1</strain>
    </source>
</reference>
<dbReference type="Proteomes" id="UP000472372">
    <property type="component" value="Chromosome 5"/>
</dbReference>
<dbReference type="Gene3D" id="4.10.240.10">
    <property type="entry name" value="Zn(2)-C6 fungal-type DNA-binding domain"/>
    <property type="match status" value="1"/>
</dbReference>
<dbReference type="CDD" id="cd00067">
    <property type="entry name" value="GAL4"/>
    <property type="match status" value="1"/>
</dbReference>
<dbReference type="EMBL" id="HG992981">
    <property type="protein sequence ID" value="CAE7173826.1"/>
    <property type="molecule type" value="Genomic_DNA"/>
</dbReference>
<name>A0A6S6W281_9PLEO</name>
<dbReference type="GO" id="GO:0000981">
    <property type="term" value="F:DNA-binding transcription factor activity, RNA polymerase II-specific"/>
    <property type="evidence" value="ECO:0007669"/>
    <property type="project" value="InterPro"/>
</dbReference>
<protein>
    <submittedName>
        <fullName evidence="1">Transcription factor Cys6</fullName>
    </submittedName>
</protein>
<gene>
    <name evidence="1" type="ORF">PTTW11_05512</name>
</gene>
<dbReference type="Pfam" id="PF00172">
    <property type="entry name" value="Zn_clus"/>
    <property type="match status" value="1"/>
</dbReference>
<sequence length="346" mass="38103">MDSRTSVRTNSSCDQCFRSKVKCCRTKNQCSRCERLSFTCTYSPGLPLEKPKGKTRRSSPIQSVRPTKDIDCNTSSLVESLQTQCFGNQMDPQQSSSLFEPTPLPCRSISLAPINPPLPDHSSALLYFPSFGSQTHDAPSVNGFNPESPTGNFNCPPIASFQFEQLEGGGSGAGGGNVEMCFCIESQTAYLHRMYELNVQRADVALDQVLTLARQAISSVEESLGCQACAKKNAMWICLLLLHRVGGCFEWTLNASVSSPPTLPLYFGSFQVNTTGREGEILAMAVETELQRCIELMQVLDEQLARQQQTHLGQTETPEPVAHLSNDLRKYFVLLKDRLGRDASSP</sequence>